<proteinExistence type="predicted"/>
<comment type="caution">
    <text evidence="4">The sequence shown here is derived from an EMBL/GenBank/DDBJ whole genome shotgun (WGS) entry which is preliminary data.</text>
</comment>
<dbReference type="SUPFAM" id="SSF53098">
    <property type="entry name" value="Ribonuclease H-like"/>
    <property type="match status" value="1"/>
</dbReference>
<dbReference type="RefSeq" id="WP_118325173.1">
    <property type="nucleotide sequence ID" value="NZ_QRYH01000002.1"/>
</dbReference>
<keyword evidence="1" id="KW-0175">Coiled coil</keyword>
<gene>
    <name evidence="4" type="ORF">DWW32_06535</name>
</gene>
<dbReference type="GeneID" id="66578763"/>
<evidence type="ECO:0000313" key="5">
    <source>
        <dbReference type="Proteomes" id="UP000265489"/>
    </source>
</evidence>
<dbReference type="PROSITE" id="PS50994">
    <property type="entry name" value="INTEGRASE"/>
    <property type="match status" value="1"/>
</dbReference>
<dbReference type="InterPro" id="IPR036397">
    <property type="entry name" value="RNaseH_sf"/>
</dbReference>
<evidence type="ECO:0000259" key="3">
    <source>
        <dbReference type="PROSITE" id="PS50994"/>
    </source>
</evidence>
<reference evidence="4 5" key="1">
    <citation type="submission" date="2018-08" db="EMBL/GenBank/DDBJ databases">
        <title>A genome reference for cultivated species of the human gut microbiota.</title>
        <authorList>
            <person name="Zou Y."/>
            <person name="Xue W."/>
            <person name="Luo G."/>
        </authorList>
    </citation>
    <scope>NUCLEOTIDE SEQUENCE [LARGE SCALE GENOMIC DNA]</scope>
    <source>
        <strain evidence="4 5">AF15-20</strain>
    </source>
</reference>
<feature type="region of interest" description="Disordered" evidence="2">
    <location>
        <begin position="672"/>
        <end position="700"/>
    </location>
</feature>
<dbReference type="Gene3D" id="3.30.420.10">
    <property type="entry name" value="Ribonuclease H-like superfamily/Ribonuclease H"/>
    <property type="match status" value="1"/>
</dbReference>
<sequence>MSNPFNLKVGSIIHEMESNIDHRVIYENGDCFITILMHSPKSKVIINEWYSEMIRNLLENREIVIHEPKYDKVFDEDTLSSKEKELYLRNKDIVDMVRKAYGPCYFELASRKEKPCIKELSKKYKITTRTVLYIVKSYLMSGLDPYSLLPKAGKKSKGKMNYEKKTGRPPMFEAGMPLTNELREIFDDCCKHYLSGREKSYSTTYDWMLTKYFTVRVEMQPENGVIIRQKLLPIDQRPTQNQMETYIRKNTSTKERSICKTSKREYRNNERMLRADNLCNVQGPGDLFEMDEVEMDVSIVSEADQTKVIGRPIVHAMVDVYSRMIAAVSVSLENNSVLGFTNCLLNLGEDNKQLCRRFGLELNDGLWDINVLPNRIRSDRGSEYRSKEVKRICNELDITLELVPPAMGSLKGQVEQLFHQYHSVQNDLIEGRGLITKRHDSNHHKTAILTLGDIWVFVINQTIAHNMMTMAEYPMTRDMVYKSVHPIPLEIWDYGCRKFGAPRPITNLDQFEYSIRREVSARITRKGIEWNGLFYIANDPWLAEQITMAKGNSVPLKCRLDERNVGSLWFIAGNRLVKAGLNQNRAGNFEFNGKSLRAYEEFKAKKKELIKEKAQEDQEIRCARRMGMEATMNDAVRIANNTVPSDSKTKNIRKNRKEESITFMESNTIGSRLNTEETPPMIPMNDTEPEVLAEPESQNNSEIVSFDEALAKIMEKM</sequence>
<dbReference type="AlphaFoldDB" id="A0A395W966"/>
<dbReference type="GO" id="GO:0015074">
    <property type="term" value="P:DNA integration"/>
    <property type="evidence" value="ECO:0007669"/>
    <property type="project" value="InterPro"/>
</dbReference>
<dbReference type="GO" id="GO:0003676">
    <property type="term" value="F:nucleic acid binding"/>
    <property type="evidence" value="ECO:0007669"/>
    <property type="project" value="InterPro"/>
</dbReference>
<dbReference type="Proteomes" id="UP000265489">
    <property type="component" value="Unassembled WGS sequence"/>
</dbReference>
<evidence type="ECO:0000256" key="1">
    <source>
        <dbReference type="SAM" id="Coils"/>
    </source>
</evidence>
<name>A0A395W966_9FIRM</name>
<protein>
    <submittedName>
        <fullName evidence="4">Transposase</fullName>
    </submittedName>
</protein>
<dbReference type="EMBL" id="QRYQ01000010">
    <property type="protein sequence ID" value="RGU91519.1"/>
    <property type="molecule type" value="Genomic_DNA"/>
</dbReference>
<accession>A0A395W966</accession>
<dbReference type="InterPro" id="IPR012337">
    <property type="entry name" value="RNaseH-like_sf"/>
</dbReference>
<feature type="domain" description="Integrase catalytic" evidence="3">
    <location>
        <begin position="280"/>
        <end position="482"/>
    </location>
</feature>
<evidence type="ECO:0000313" key="4">
    <source>
        <dbReference type="EMBL" id="RGU91519.1"/>
    </source>
</evidence>
<dbReference type="InterPro" id="IPR001584">
    <property type="entry name" value="Integrase_cat-core"/>
</dbReference>
<organism evidence="4 5">
    <name type="scientific">Holdemanella biformis</name>
    <dbReference type="NCBI Taxonomy" id="1735"/>
    <lineage>
        <taxon>Bacteria</taxon>
        <taxon>Bacillati</taxon>
        <taxon>Bacillota</taxon>
        <taxon>Erysipelotrichia</taxon>
        <taxon>Erysipelotrichales</taxon>
        <taxon>Erysipelotrichaceae</taxon>
        <taxon>Holdemanella</taxon>
    </lineage>
</organism>
<feature type="coiled-coil region" evidence="1">
    <location>
        <begin position="599"/>
        <end position="626"/>
    </location>
</feature>
<evidence type="ECO:0000256" key="2">
    <source>
        <dbReference type="SAM" id="MobiDB-lite"/>
    </source>
</evidence>